<accession>A0A151NVB6</accession>
<dbReference type="GO" id="GO:0019373">
    <property type="term" value="P:epoxygenase P450 pathway"/>
    <property type="evidence" value="ECO:0007669"/>
    <property type="project" value="TreeGrafter"/>
</dbReference>
<keyword evidence="8 11" id="KW-0503">Monooxygenase</keyword>
<comment type="cofactor">
    <cofactor evidence="1 10">
        <name>heme</name>
        <dbReference type="ChEBI" id="CHEBI:30413"/>
    </cofactor>
</comment>
<dbReference type="PROSITE" id="PS00086">
    <property type="entry name" value="CYTOCHROME_P450"/>
    <property type="match status" value="1"/>
</dbReference>
<feature type="region of interest" description="Disordered" evidence="12">
    <location>
        <begin position="1"/>
        <end position="66"/>
    </location>
</feature>
<dbReference type="GO" id="GO:0005737">
    <property type="term" value="C:cytoplasm"/>
    <property type="evidence" value="ECO:0007669"/>
    <property type="project" value="TreeGrafter"/>
</dbReference>
<dbReference type="SUPFAM" id="SSF48264">
    <property type="entry name" value="Cytochrome P450"/>
    <property type="match status" value="1"/>
</dbReference>
<dbReference type="InterPro" id="IPR050182">
    <property type="entry name" value="Cytochrome_P450_fam2"/>
</dbReference>
<comment type="subcellular location">
    <subcellularLocation>
        <location evidence="2">Membrane</location>
    </subcellularLocation>
</comment>
<evidence type="ECO:0000256" key="9">
    <source>
        <dbReference type="ARBA" id="ARBA00023136"/>
    </source>
</evidence>
<dbReference type="InterPro" id="IPR036396">
    <property type="entry name" value="Cyt_P450_sf"/>
</dbReference>
<dbReference type="Gene3D" id="1.10.630.10">
    <property type="entry name" value="Cytochrome P450"/>
    <property type="match status" value="1"/>
</dbReference>
<keyword evidence="5 10" id="KW-0479">Metal-binding</keyword>
<keyword evidence="4 10" id="KW-0349">Heme</keyword>
<evidence type="ECO:0000256" key="3">
    <source>
        <dbReference type="ARBA" id="ARBA00010617"/>
    </source>
</evidence>
<dbReference type="GO" id="GO:0020037">
    <property type="term" value="F:heme binding"/>
    <property type="evidence" value="ECO:0007669"/>
    <property type="project" value="InterPro"/>
</dbReference>
<feature type="compositionally biased region" description="Basic and acidic residues" evidence="12">
    <location>
        <begin position="41"/>
        <end position="63"/>
    </location>
</feature>
<keyword evidence="6 11" id="KW-0560">Oxidoreductase</keyword>
<evidence type="ECO:0000256" key="2">
    <source>
        <dbReference type="ARBA" id="ARBA00004370"/>
    </source>
</evidence>
<dbReference type="Pfam" id="PF00067">
    <property type="entry name" value="p450"/>
    <property type="match status" value="1"/>
</dbReference>
<feature type="compositionally biased region" description="Basic and acidic residues" evidence="12">
    <location>
        <begin position="9"/>
        <end position="18"/>
    </location>
</feature>
<dbReference type="PANTHER" id="PTHR24300:SF389">
    <property type="entry name" value="CYTOCHROME P450 2C20"/>
    <property type="match status" value="1"/>
</dbReference>
<proteinExistence type="inferred from homology"/>
<feature type="binding site" description="axial binding residue" evidence="10">
    <location>
        <position position="478"/>
    </location>
    <ligand>
        <name>heme</name>
        <dbReference type="ChEBI" id="CHEBI:30413"/>
    </ligand>
    <ligandPart>
        <name>Fe</name>
        <dbReference type="ChEBI" id="CHEBI:18248"/>
    </ligandPart>
</feature>
<dbReference type="PRINTS" id="PR00463">
    <property type="entry name" value="EP450I"/>
</dbReference>
<dbReference type="FunFam" id="1.10.630.10:FF:000004">
    <property type="entry name" value="cytochrome P450 2D15 isoform X1"/>
    <property type="match status" value="1"/>
</dbReference>
<protein>
    <submittedName>
        <fullName evidence="13">Cytochrome P450 2C5-like</fullName>
    </submittedName>
</protein>
<evidence type="ECO:0000256" key="10">
    <source>
        <dbReference type="PIRSR" id="PIRSR602401-1"/>
    </source>
</evidence>
<dbReference type="GO" id="GO:0006805">
    <property type="term" value="P:xenobiotic metabolic process"/>
    <property type="evidence" value="ECO:0007669"/>
    <property type="project" value="TreeGrafter"/>
</dbReference>
<evidence type="ECO:0000313" key="14">
    <source>
        <dbReference type="Proteomes" id="UP000050525"/>
    </source>
</evidence>
<dbReference type="AlphaFoldDB" id="A0A151NVB6"/>
<dbReference type="Proteomes" id="UP000050525">
    <property type="component" value="Unassembled WGS sequence"/>
</dbReference>
<dbReference type="GO" id="GO:0005506">
    <property type="term" value="F:iron ion binding"/>
    <property type="evidence" value="ECO:0007669"/>
    <property type="project" value="InterPro"/>
</dbReference>
<evidence type="ECO:0000256" key="7">
    <source>
        <dbReference type="ARBA" id="ARBA00023004"/>
    </source>
</evidence>
<evidence type="ECO:0000256" key="6">
    <source>
        <dbReference type="ARBA" id="ARBA00023002"/>
    </source>
</evidence>
<dbReference type="InterPro" id="IPR017972">
    <property type="entry name" value="Cyt_P450_CS"/>
</dbReference>
<dbReference type="GO" id="GO:0016020">
    <property type="term" value="C:membrane"/>
    <property type="evidence" value="ECO:0007669"/>
    <property type="project" value="UniProtKB-SubCell"/>
</dbReference>
<dbReference type="PRINTS" id="PR00385">
    <property type="entry name" value="P450"/>
</dbReference>
<evidence type="ECO:0000256" key="1">
    <source>
        <dbReference type="ARBA" id="ARBA00001971"/>
    </source>
</evidence>
<dbReference type="PANTHER" id="PTHR24300">
    <property type="entry name" value="CYTOCHROME P450 508A4-RELATED"/>
    <property type="match status" value="1"/>
</dbReference>
<evidence type="ECO:0000256" key="5">
    <source>
        <dbReference type="ARBA" id="ARBA00022723"/>
    </source>
</evidence>
<evidence type="ECO:0000256" key="11">
    <source>
        <dbReference type="RuleBase" id="RU000461"/>
    </source>
</evidence>
<evidence type="ECO:0000256" key="12">
    <source>
        <dbReference type="SAM" id="MobiDB-lite"/>
    </source>
</evidence>
<dbReference type="InterPro" id="IPR002401">
    <property type="entry name" value="Cyt_P450_E_grp-I"/>
</dbReference>
<comment type="similarity">
    <text evidence="3 11">Belongs to the cytochrome P450 family.</text>
</comment>
<keyword evidence="14" id="KW-1185">Reference proteome</keyword>
<keyword evidence="7 10" id="KW-0408">Iron</keyword>
<evidence type="ECO:0000313" key="13">
    <source>
        <dbReference type="EMBL" id="KYO40817.1"/>
    </source>
</evidence>
<name>A0A151NVB6_ALLMI</name>
<evidence type="ECO:0000256" key="8">
    <source>
        <dbReference type="ARBA" id="ARBA00023033"/>
    </source>
</evidence>
<dbReference type="STRING" id="8496.A0A151NVB6"/>
<dbReference type="EMBL" id="AKHW03001857">
    <property type="protein sequence ID" value="KYO40817.1"/>
    <property type="molecule type" value="Genomic_DNA"/>
</dbReference>
<organism evidence="13 14">
    <name type="scientific">Alligator mississippiensis</name>
    <name type="common">American alligator</name>
    <dbReference type="NCBI Taxonomy" id="8496"/>
    <lineage>
        <taxon>Eukaryota</taxon>
        <taxon>Metazoa</taxon>
        <taxon>Chordata</taxon>
        <taxon>Craniata</taxon>
        <taxon>Vertebrata</taxon>
        <taxon>Euteleostomi</taxon>
        <taxon>Archelosauria</taxon>
        <taxon>Archosauria</taxon>
        <taxon>Crocodylia</taxon>
        <taxon>Alligatoridae</taxon>
        <taxon>Alligatorinae</taxon>
        <taxon>Alligator</taxon>
    </lineage>
</organism>
<keyword evidence="9" id="KW-0472">Membrane</keyword>
<comment type="caution">
    <text evidence="13">The sequence shown here is derived from an EMBL/GenBank/DDBJ whole genome shotgun (WGS) entry which is preliminary data.</text>
</comment>
<evidence type="ECO:0000256" key="4">
    <source>
        <dbReference type="ARBA" id="ARBA00022617"/>
    </source>
</evidence>
<sequence length="537" mass="61157">MEGQQDYNWRPEGKENTHHTSRAASHSGLEEGGCPEVFPAVERDRGRQSSAVCRERGAAERPAGKGCGTCQRNTVTDKNGCWDNRDPDSSSPYFCPHYPKLIKKYGPVFTVWLGSKPAVVLCGYEVMKDALVGHAEEFGGRPDLPFPRRLMEEEIDPNSDLTWRELRRFTLTTLRDFGMGKRTMSERIQKEAHFLVEAVADTKGELFEPTMTLIHAVSNVICSVVFGSRFNYKDKAFLELLDTVTNYINYFNSPIARLYSIFPGIMCYLPGVHSRVLAECEKLKKFIQEMVEFHKRTLDPASPRDFIDCFLMKSEKEKSTPWNIYTDHNLLGLVFSLFAAGTTSTSGSLLFCLLVLVKFPHIQAKIHQEIDEVLSANHVPSMKDRVRLPYTNAVIHEVQRYKPVHNENFPREVTRDTVFRGHTIPKGTPAIPLIDSAHTDPVQWETPKQFNPGHFLDENGHFRRREAFIPFSAGKRACPGEGLAQMELFLFLTILLQNFTFKAAAEDKDMDVVSLWMALEDKKLHYKFHATRRSVSS</sequence>
<dbReference type="GO" id="GO:0016712">
    <property type="term" value="F:oxidoreductase activity, acting on paired donors, with incorporation or reduction of molecular oxygen, reduced flavin or flavoprotein as one donor, and incorporation of one atom of oxygen"/>
    <property type="evidence" value="ECO:0007669"/>
    <property type="project" value="TreeGrafter"/>
</dbReference>
<dbReference type="InterPro" id="IPR001128">
    <property type="entry name" value="Cyt_P450"/>
</dbReference>
<gene>
    <name evidence="13" type="ORF">Y1Q_0013385</name>
</gene>
<dbReference type="eggNOG" id="KOG0156">
    <property type="taxonomic scope" value="Eukaryota"/>
</dbReference>
<dbReference type="GO" id="GO:0008392">
    <property type="term" value="F:arachidonate epoxygenase activity"/>
    <property type="evidence" value="ECO:0007669"/>
    <property type="project" value="TreeGrafter"/>
</dbReference>
<reference evidence="13 14" key="1">
    <citation type="journal article" date="2012" name="Genome Biol.">
        <title>Sequencing three crocodilian genomes to illuminate the evolution of archosaurs and amniotes.</title>
        <authorList>
            <person name="St John J.A."/>
            <person name="Braun E.L."/>
            <person name="Isberg S.R."/>
            <person name="Miles L.G."/>
            <person name="Chong A.Y."/>
            <person name="Gongora J."/>
            <person name="Dalzell P."/>
            <person name="Moran C."/>
            <person name="Bed'hom B."/>
            <person name="Abzhanov A."/>
            <person name="Burgess S.C."/>
            <person name="Cooksey A.M."/>
            <person name="Castoe T.A."/>
            <person name="Crawford N.G."/>
            <person name="Densmore L.D."/>
            <person name="Drew J.C."/>
            <person name="Edwards S.V."/>
            <person name="Faircloth B.C."/>
            <person name="Fujita M.K."/>
            <person name="Greenwold M.J."/>
            <person name="Hoffmann F.G."/>
            <person name="Howard J.M."/>
            <person name="Iguchi T."/>
            <person name="Janes D.E."/>
            <person name="Khan S.Y."/>
            <person name="Kohno S."/>
            <person name="de Koning A.J."/>
            <person name="Lance S.L."/>
            <person name="McCarthy F.M."/>
            <person name="McCormack J.E."/>
            <person name="Merchant M.E."/>
            <person name="Peterson D.G."/>
            <person name="Pollock D.D."/>
            <person name="Pourmand N."/>
            <person name="Raney B.J."/>
            <person name="Roessler K.A."/>
            <person name="Sanford J.R."/>
            <person name="Sawyer R.H."/>
            <person name="Schmidt C.J."/>
            <person name="Triplett E.W."/>
            <person name="Tuberville T.D."/>
            <person name="Venegas-Anaya M."/>
            <person name="Howard J.T."/>
            <person name="Jarvis E.D."/>
            <person name="Guillette L.J.Jr."/>
            <person name="Glenn T.C."/>
            <person name="Green R.E."/>
            <person name="Ray D.A."/>
        </authorList>
    </citation>
    <scope>NUCLEOTIDE SEQUENCE [LARGE SCALE GENOMIC DNA]</scope>
    <source>
        <strain evidence="13">KSC_2009_1</strain>
    </source>
</reference>